<dbReference type="EMBL" id="MN740794">
    <property type="protein sequence ID" value="QHU12020.1"/>
    <property type="molecule type" value="Genomic_DNA"/>
</dbReference>
<evidence type="ECO:0000313" key="2">
    <source>
        <dbReference type="EMBL" id="QHU12020.1"/>
    </source>
</evidence>
<name>A0A6C0K5E8_9ZZZZ</name>
<proteinExistence type="predicted"/>
<reference evidence="2" key="1">
    <citation type="journal article" date="2020" name="Nature">
        <title>Giant virus diversity and host interactions through global metagenomics.</title>
        <authorList>
            <person name="Schulz F."/>
            <person name="Roux S."/>
            <person name="Paez-Espino D."/>
            <person name="Jungbluth S."/>
            <person name="Walsh D.A."/>
            <person name="Denef V.J."/>
            <person name="McMahon K.D."/>
            <person name="Konstantinidis K.T."/>
            <person name="Eloe-Fadrosh E.A."/>
            <person name="Kyrpides N.C."/>
            <person name="Woyke T."/>
        </authorList>
    </citation>
    <scope>NUCLEOTIDE SEQUENCE</scope>
    <source>
        <strain evidence="2">GVMAG-S-1101169-75</strain>
    </source>
</reference>
<accession>A0A6C0K5E8</accession>
<sequence>MSVYRNLSTQERSTSSGTSSEEVVTVVDSQIAPTEVEQAEESPAVEQKEIETPVLHTNFSSIHETNAVLLSVVDNLEKYVAQVIESIRENIQKNKIELELIKQQIIQDMQDFEARINSFLA</sequence>
<feature type="compositionally biased region" description="Low complexity" evidence="1">
    <location>
        <begin position="8"/>
        <end position="24"/>
    </location>
</feature>
<dbReference type="AlphaFoldDB" id="A0A6C0K5E8"/>
<evidence type="ECO:0000256" key="1">
    <source>
        <dbReference type="SAM" id="MobiDB-lite"/>
    </source>
</evidence>
<protein>
    <submittedName>
        <fullName evidence="2">Uncharacterized protein</fullName>
    </submittedName>
</protein>
<organism evidence="2">
    <name type="scientific">viral metagenome</name>
    <dbReference type="NCBI Taxonomy" id="1070528"/>
    <lineage>
        <taxon>unclassified sequences</taxon>
        <taxon>metagenomes</taxon>
        <taxon>organismal metagenomes</taxon>
    </lineage>
</organism>
<feature type="region of interest" description="Disordered" evidence="1">
    <location>
        <begin position="1"/>
        <end position="24"/>
    </location>
</feature>